<feature type="transmembrane region" description="Helical" evidence="2">
    <location>
        <begin position="569"/>
        <end position="588"/>
    </location>
</feature>
<feature type="repeat" description="ANK" evidence="1">
    <location>
        <begin position="61"/>
        <end position="83"/>
    </location>
</feature>
<reference evidence="4 5" key="1">
    <citation type="submission" date="2020-04" db="EMBL/GenBank/DDBJ databases">
        <title>Plant Genome Project.</title>
        <authorList>
            <person name="Zhang R.-G."/>
        </authorList>
    </citation>
    <scope>NUCLEOTIDE SEQUENCE [LARGE SCALE GENOMIC DNA]</scope>
    <source>
        <strain evidence="4">YNK0</strain>
        <tissue evidence="4">Leaf</tissue>
    </source>
</reference>
<gene>
    <name evidence="4" type="ORF">HHK36_030510</name>
</gene>
<dbReference type="SMART" id="SM00248">
    <property type="entry name" value="ANK"/>
    <property type="match status" value="5"/>
</dbReference>
<evidence type="ECO:0000256" key="1">
    <source>
        <dbReference type="PROSITE-ProRule" id="PRU00023"/>
    </source>
</evidence>
<keyword evidence="5" id="KW-1185">Reference proteome</keyword>
<dbReference type="Pfam" id="PF12796">
    <property type="entry name" value="Ank_2"/>
    <property type="match status" value="1"/>
</dbReference>
<keyword evidence="1" id="KW-0040">ANK repeat</keyword>
<evidence type="ECO:0000313" key="4">
    <source>
        <dbReference type="EMBL" id="KAF8377137.1"/>
    </source>
</evidence>
<keyword evidence="2" id="KW-0812">Transmembrane</keyword>
<dbReference type="PROSITE" id="PS50088">
    <property type="entry name" value="ANK_REPEAT"/>
    <property type="match status" value="2"/>
</dbReference>
<feature type="domain" description="PGG" evidence="3">
    <location>
        <begin position="448"/>
        <end position="562"/>
    </location>
</feature>
<protein>
    <recommendedName>
        <fullName evidence="3">PGG domain-containing protein</fullName>
    </recommendedName>
</protein>
<feature type="transmembrane region" description="Helical" evidence="2">
    <location>
        <begin position="495"/>
        <end position="517"/>
    </location>
</feature>
<evidence type="ECO:0000259" key="3">
    <source>
        <dbReference type="Pfam" id="PF13962"/>
    </source>
</evidence>
<evidence type="ECO:0000313" key="5">
    <source>
        <dbReference type="Proteomes" id="UP000655225"/>
    </source>
</evidence>
<dbReference type="PANTHER" id="PTHR24177">
    <property type="entry name" value="CASKIN"/>
    <property type="match status" value="1"/>
</dbReference>
<organism evidence="4 5">
    <name type="scientific">Tetracentron sinense</name>
    <name type="common">Spur-leaf</name>
    <dbReference type="NCBI Taxonomy" id="13715"/>
    <lineage>
        <taxon>Eukaryota</taxon>
        <taxon>Viridiplantae</taxon>
        <taxon>Streptophyta</taxon>
        <taxon>Embryophyta</taxon>
        <taxon>Tracheophyta</taxon>
        <taxon>Spermatophyta</taxon>
        <taxon>Magnoliopsida</taxon>
        <taxon>Trochodendrales</taxon>
        <taxon>Trochodendraceae</taxon>
        <taxon>Tetracentron</taxon>
    </lineage>
</organism>
<dbReference type="Proteomes" id="UP000655225">
    <property type="component" value="Unassembled WGS sequence"/>
</dbReference>
<dbReference type="Pfam" id="PF13962">
    <property type="entry name" value="PGG"/>
    <property type="match status" value="1"/>
</dbReference>
<dbReference type="InterPro" id="IPR002110">
    <property type="entry name" value="Ankyrin_rpt"/>
</dbReference>
<dbReference type="PROSITE" id="PS50297">
    <property type="entry name" value="ANK_REP_REGION"/>
    <property type="match status" value="2"/>
</dbReference>
<comment type="caution">
    <text evidence="4">The sequence shown here is derived from an EMBL/GenBank/DDBJ whole genome shotgun (WGS) entry which is preliminary data.</text>
</comment>
<keyword evidence="2" id="KW-0472">Membrane</keyword>
<name>A0A835CYC5_TETSI</name>
<sequence length="612" mass="68483">MNVRITYIVFRLKERILAGITKNYYTKNLPLFKAVFHGHWERAKWFIDLHPGVESEIITSSRETALHIAAVSGHVRIVEQLVNLMPKESLELKNKAGATALHLAALSGNTKIGKAMVEKNINLPGLENSSGLIPVAMAASCGHKDMVRYLYSVTPKQVLNPETSKIGVSLLTSAIWDDIYDVALDLLKHYPGLAILVDDNGDSAVYLLAQRSYAFPRRSRRNFWQQWIYSCTNHMTLSHASKNSIRDIENPQEDPSHRDHIITRVPGIKKIFDRKLMNIQAPKILSCICKEISTLNDSKLKEIGAYSAVFEAVKYGNIEFIVKIIKHCPHLLSCIDKNNRGIISAAIVHRRKKIFRLIYGIDAQKNEMGVSFDKDGNSSLHLAGMLASSFQLARVSGAALQMQRQLQWFKEVENIVPPKFKELKNNKGKTPRALFTEQHNNLVKEGEKWMKDTASSFSMVVATLITTVMFAATFTVPGGNNSNTGIPIFLGHTSFIVYVVSDALSLFSSATSVLMFLGILTSRFAEEDFLKTLPRRLIIGLATLFFSIVTMMIAFGATLFIVLRDRLSWVAIPVSLLASVPITLFALLQFPLLVDMVYSTYGPGILKRNTKR</sequence>
<dbReference type="OMA" id="ICREVPN"/>
<evidence type="ECO:0000256" key="2">
    <source>
        <dbReference type="SAM" id="Phobius"/>
    </source>
</evidence>
<dbReference type="InterPro" id="IPR026961">
    <property type="entry name" value="PGG_dom"/>
</dbReference>
<dbReference type="InterPro" id="IPR036770">
    <property type="entry name" value="Ankyrin_rpt-contain_sf"/>
</dbReference>
<feature type="transmembrane region" description="Helical" evidence="2">
    <location>
        <begin position="537"/>
        <end position="563"/>
    </location>
</feature>
<dbReference type="Gene3D" id="1.25.40.20">
    <property type="entry name" value="Ankyrin repeat-containing domain"/>
    <property type="match status" value="1"/>
</dbReference>
<proteinExistence type="predicted"/>
<feature type="transmembrane region" description="Helical" evidence="2">
    <location>
        <begin position="454"/>
        <end position="475"/>
    </location>
</feature>
<dbReference type="SUPFAM" id="SSF48403">
    <property type="entry name" value="Ankyrin repeat"/>
    <property type="match status" value="1"/>
</dbReference>
<dbReference type="GO" id="GO:0016020">
    <property type="term" value="C:membrane"/>
    <property type="evidence" value="ECO:0007669"/>
    <property type="project" value="TreeGrafter"/>
</dbReference>
<dbReference type="AlphaFoldDB" id="A0A835CYC5"/>
<dbReference type="PANTHER" id="PTHR24177:SF365">
    <property type="entry name" value="ANKYRIN REPEAT-CONTAINING PROTEIN NPR4-LIKE ISOFORM X1"/>
    <property type="match status" value="1"/>
</dbReference>
<feature type="repeat" description="ANK" evidence="1">
    <location>
        <begin position="96"/>
        <end position="128"/>
    </location>
</feature>
<accession>A0A835CYC5</accession>
<dbReference type="EMBL" id="JABCRI010000024">
    <property type="protein sequence ID" value="KAF8377137.1"/>
    <property type="molecule type" value="Genomic_DNA"/>
</dbReference>
<dbReference type="OrthoDB" id="1880601at2759"/>
<keyword evidence="2" id="KW-1133">Transmembrane helix</keyword>